<feature type="compositionally biased region" description="Basic and acidic residues" evidence="1">
    <location>
        <begin position="75"/>
        <end position="86"/>
    </location>
</feature>
<gene>
    <name evidence="2" type="ORF">GMARGA_LOCUS35581</name>
</gene>
<sequence>LQTIFRITQVVAEMAWKEHLDNAKKVCQTVTINHITSPANKSNVESSTDNNLNVKSKSIISKWVRADNDNENENENDKNKNKEAKELSTVSFDTTNLYNYHLAEHEDSKIELQYFFVCDLLQLSFVCTLQ</sequence>
<accession>A0ABN7WVZ9</accession>
<dbReference type="EMBL" id="CAJVQB010066635">
    <property type="protein sequence ID" value="CAG8841711.1"/>
    <property type="molecule type" value="Genomic_DNA"/>
</dbReference>
<keyword evidence="3" id="KW-1185">Reference proteome</keyword>
<dbReference type="Proteomes" id="UP000789901">
    <property type="component" value="Unassembled WGS sequence"/>
</dbReference>
<evidence type="ECO:0000313" key="2">
    <source>
        <dbReference type="EMBL" id="CAG8841711.1"/>
    </source>
</evidence>
<protein>
    <submittedName>
        <fullName evidence="2">39406_t:CDS:1</fullName>
    </submittedName>
</protein>
<name>A0ABN7WVZ9_GIGMA</name>
<proteinExistence type="predicted"/>
<organism evidence="2 3">
    <name type="scientific">Gigaspora margarita</name>
    <dbReference type="NCBI Taxonomy" id="4874"/>
    <lineage>
        <taxon>Eukaryota</taxon>
        <taxon>Fungi</taxon>
        <taxon>Fungi incertae sedis</taxon>
        <taxon>Mucoromycota</taxon>
        <taxon>Glomeromycotina</taxon>
        <taxon>Glomeromycetes</taxon>
        <taxon>Diversisporales</taxon>
        <taxon>Gigasporaceae</taxon>
        <taxon>Gigaspora</taxon>
    </lineage>
</organism>
<evidence type="ECO:0000313" key="3">
    <source>
        <dbReference type="Proteomes" id="UP000789901"/>
    </source>
</evidence>
<evidence type="ECO:0000256" key="1">
    <source>
        <dbReference type="SAM" id="MobiDB-lite"/>
    </source>
</evidence>
<reference evidence="2 3" key="1">
    <citation type="submission" date="2021-06" db="EMBL/GenBank/DDBJ databases">
        <authorList>
            <person name="Kallberg Y."/>
            <person name="Tangrot J."/>
            <person name="Rosling A."/>
        </authorList>
    </citation>
    <scope>NUCLEOTIDE SEQUENCE [LARGE SCALE GENOMIC DNA]</scope>
    <source>
        <strain evidence="2 3">120-4 pot B 10/14</strain>
    </source>
</reference>
<feature type="region of interest" description="Disordered" evidence="1">
    <location>
        <begin position="65"/>
        <end position="86"/>
    </location>
</feature>
<comment type="caution">
    <text evidence="2">The sequence shown here is derived from an EMBL/GenBank/DDBJ whole genome shotgun (WGS) entry which is preliminary data.</text>
</comment>
<feature type="non-terminal residue" evidence="2">
    <location>
        <position position="1"/>
    </location>
</feature>